<name>A0A650BTU5_9VIRU</name>
<evidence type="ECO:0000313" key="2">
    <source>
        <dbReference type="Proteomes" id="UP001225365"/>
    </source>
</evidence>
<dbReference type="Proteomes" id="UP001225365">
    <property type="component" value="Segment"/>
</dbReference>
<proteinExistence type="predicted"/>
<accession>A0A650BTU5</accession>
<sequence length="242" mass="26735">MMRKPINRRRWTRNTLHAAASAASAAAAAGAAAAAAAVTVPSPAGLDHFVNAQGGFTHSGWLSVSEMTLAMDKLKLKGSVTHVYAPARIRHLQNGQCMFILMHGHWVCLMLKCEKLLFFDPAGQPMHVYLQGHLPHVHDLRMCVQFNQSVLCGNFCLFACFVVMHVMPNVNKHSVPTAAASTLSQFLYQHPSPLGPNCMVMTLFTNDFRLGEEFDDDPRYPKIAAYRTHIANHSLCTNRHDG</sequence>
<dbReference type="PROSITE" id="PS51318">
    <property type="entry name" value="TAT"/>
    <property type="match status" value="1"/>
</dbReference>
<dbReference type="InterPro" id="IPR006311">
    <property type="entry name" value="TAT_signal"/>
</dbReference>
<evidence type="ECO:0000313" key="1">
    <source>
        <dbReference type="EMBL" id="QGQ59714.1"/>
    </source>
</evidence>
<dbReference type="EMBL" id="MN631022">
    <property type="protein sequence ID" value="QGQ59714.1"/>
    <property type="molecule type" value="Genomic_DNA"/>
</dbReference>
<organism evidence="1 2">
    <name type="scientific">Micropterus dolomieu adomavirus 2</name>
    <dbReference type="NCBI Taxonomy" id="2681676"/>
    <lineage>
        <taxon>Viruses</taxon>
        <taxon>Adomaviruses</taxon>
    </lineage>
</organism>
<reference evidence="1" key="1">
    <citation type="submission" date="2019-10" db="EMBL/GenBank/DDBJ databases">
        <title>Draft genome of an adomavirus associated with raised mucoid lesions on smallmouth bass.</title>
        <authorList>
            <person name="Iwanowicz L.R."/>
            <person name="Young K.T."/>
            <person name="Adams C.R."/>
            <person name="Blazer V.S."/>
            <person name="Cornman R.S."/>
        </authorList>
    </citation>
    <scope>NUCLEOTIDE SEQUENCE</scope>
    <source>
        <strain evidence="1">SUSMA-54</strain>
    </source>
</reference>
<protein>
    <submittedName>
        <fullName evidence="1">LO8</fullName>
    </submittedName>
</protein>